<keyword evidence="3" id="KW-1185">Reference proteome</keyword>
<dbReference type="Proteomes" id="UP001201812">
    <property type="component" value="Unassembled WGS sequence"/>
</dbReference>
<name>A0AAD4QXH8_9BILA</name>
<comment type="caution">
    <text evidence="2">The sequence shown here is derived from an EMBL/GenBank/DDBJ whole genome shotgun (WGS) entry which is preliminary data.</text>
</comment>
<evidence type="ECO:0000313" key="3">
    <source>
        <dbReference type="Proteomes" id="UP001201812"/>
    </source>
</evidence>
<dbReference type="AlphaFoldDB" id="A0AAD4QXH8"/>
<reference evidence="2" key="1">
    <citation type="submission" date="2022-01" db="EMBL/GenBank/DDBJ databases">
        <title>Genome Sequence Resource for Two Populations of Ditylenchus destructor, the Migratory Endoparasitic Phytonematode.</title>
        <authorList>
            <person name="Zhang H."/>
            <person name="Lin R."/>
            <person name="Xie B."/>
        </authorList>
    </citation>
    <scope>NUCLEOTIDE SEQUENCE</scope>
    <source>
        <strain evidence="2">BazhouSP</strain>
    </source>
</reference>
<feature type="region of interest" description="Disordered" evidence="1">
    <location>
        <begin position="92"/>
        <end position="111"/>
    </location>
</feature>
<sequence length="111" mass="12223">MLSSSADCVFLCSSHDPILHFSHIITLLYKPLSMGSQEWAVWRARDGAGRDAVLYCLSQIIISGLGGACTNAKRCMQWREYGSLNEVFEEDRSHGSPVKDLTSSSTVLLAQ</sequence>
<protein>
    <submittedName>
        <fullName evidence="2">Uncharacterized protein</fullName>
    </submittedName>
</protein>
<organism evidence="2 3">
    <name type="scientific">Ditylenchus destructor</name>
    <dbReference type="NCBI Taxonomy" id="166010"/>
    <lineage>
        <taxon>Eukaryota</taxon>
        <taxon>Metazoa</taxon>
        <taxon>Ecdysozoa</taxon>
        <taxon>Nematoda</taxon>
        <taxon>Chromadorea</taxon>
        <taxon>Rhabditida</taxon>
        <taxon>Tylenchina</taxon>
        <taxon>Tylenchomorpha</taxon>
        <taxon>Sphaerularioidea</taxon>
        <taxon>Anguinidae</taxon>
        <taxon>Anguininae</taxon>
        <taxon>Ditylenchus</taxon>
    </lineage>
</organism>
<accession>A0AAD4QXH8</accession>
<proteinExistence type="predicted"/>
<gene>
    <name evidence="2" type="ORF">DdX_12295</name>
</gene>
<dbReference type="EMBL" id="JAKKPZ010000039">
    <property type="protein sequence ID" value="KAI1707740.1"/>
    <property type="molecule type" value="Genomic_DNA"/>
</dbReference>
<evidence type="ECO:0000256" key="1">
    <source>
        <dbReference type="SAM" id="MobiDB-lite"/>
    </source>
</evidence>
<feature type="compositionally biased region" description="Polar residues" evidence="1">
    <location>
        <begin position="101"/>
        <end position="111"/>
    </location>
</feature>
<evidence type="ECO:0000313" key="2">
    <source>
        <dbReference type="EMBL" id="KAI1707740.1"/>
    </source>
</evidence>